<evidence type="ECO:0000256" key="7">
    <source>
        <dbReference type="SAM" id="Phobius"/>
    </source>
</evidence>
<dbReference type="EMBL" id="CP000781">
    <property type="protein sequence ID" value="ABS66620.1"/>
    <property type="molecule type" value="Genomic_DNA"/>
</dbReference>
<feature type="transmembrane region" description="Helical" evidence="7">
    <location>
        <begin position="117"/>
        <end position="138"/>
    </location>
</feature>
<feature type="transmembrane region" description="Helical" evidence="7">
    <location>
        <begin position="20"/>
        <end position="44"/>
    </location>
</feature>
<feature type="transmembrane region" description="Helical" evidence="7">
    <location>
        <begin position="56"/>
        <end position="78"/>
    </location>
</feature>
<evidence type="ECO:0000313" key="8">
    <source>
        <dbReference type="EMBL" id="ABS66620.1"/>
    </source>
</evidence>
<keyword evidence="4 7" id="KW-0812">Transmembrane</keyword>
<reference evidence="8 9" key="1">
    <citation type="submission" date="2007-07" db="EMBL/GenBank/DDBJ databases">
        <title>Complete sequence of chromosome of Xanthobacter autotrophicus Py2.</title>
        <authorList>
            <consortium name="US DOE Joint Genome Institute"/>
            <person name="Copeland A."/>
            <person name="Lucas S."/>
            <person name="Lapidus A."/>
            <person name="Barry K."/>
            <person name="Glavina del Rio T."/>
            <person name="Hammon N."/>
            <person name="Israni S."/>
            <person name="Dalin E."/>
            <person name="Tice H."/>
            <person name="Pitluck S."/>
            <person name="Sims D."/>
            <person name="Brettin T."/>
            <person name="Bruce D."/>
            <person name="Detter J.C."/>
            <person name="Han C."/>
            <person name="Tapia R."/>
            <person name="Brainard J."/>
            <person name="Schmutz J."/>
            <person name="Larimer F."/>
            <person name="Land M."/>
            <person name="Hauser L."/>
            <person name="Kyrpides N."/>
            <person name="Kim E."/>
            <person name="Ensigns S.A."/>
            <person name="Richardson P."/>
        </authorList>
    </citation>
    <scope>NUCLEOTIDE SEQUENCE [LARGE SCALE GENOMIC DNA]</scope>
    <source>
        <strain evidence="9">ATCC BAA-1158 / Py2</strain>
    </source>
</reference>
<dbReference type="PANTHER" id="PTHR33452:SF1">
    <property type="entry name" value="INNER MEMBRANE PROTEIN YPHA-RELATED"/>
    <property type="match status" value="1"/>
</dbReference>
<evidence type="ECO:0000256" key="2">
    <source>
        <dbReference type="ARBA" id="ARBA00006679"/>
    </source>
</evidence>
<evidence type="ECO:0000313" key="9">
    <source>
        <dbReference type="Proteomes" id="UP000002417"/>
    </source>
</evidence>
<comment type="subcellular location">
    <subcellularLocation>
        <location evidence="1">Cell membrane</location>
        <topology evidence="1">Multi-pass membrane protein</topology>
    </subcellularLocation>
</comment>
<comment type="similarity">
    <text evidence="2">Belongs to the DoxX family.</text>
</comment>
<feature type="transmembrane region" description="Helical" evidence="7">
    <location>
        <begin position="85"/>
        <end position="102"/>
    </location>
</feature>
<proteinExistence type="inferred from homology"/>
<dbReference type="STRING" id="78245.Xaut_1372"/>
<evidence type="ECO:0000256" key="1">
    <source>
        <dbReference type="ARBA" id="ARBA00004651"/>
    </source>
</evidence>
<keyword evidence="6 7" id="KW-0472">Membrane</keyword>
<dbReference type="PANTHER" id="PTHR33452">
    <property type="entry name" value="OXIDOREDUCTASE CATD-RELATED"/>
    <property type="match status" value="1"/>
</dbReference>
<keyword evidence="5 7" id="KW-1133">Transmembrane helix</keyword>
<dbReference type="GO" id="GO:0005886">
    <property type="term" value="C:plasma membrane"/>
    <property type="evidence" value="ECO:0007669"/>
    <property type="project" value="UniProtKB-SubCell"/>
</dbReference>
<dbReference type="Pfam" id="PF07681">
    <property type="entry name" value="DoxX"/>
    <property type="match status" value="1"/>
</dbReference>
<dbReference type="InterPro" id="IPR032808">
    <property type="entry name" value="DoxX"/>
</dbReference>
<name>A7IF27_XANP2</name>
<accession>A7IF27</accession>
<dbReference type="KEGG" id="xau:Xaut_1372"/>
<evidence type="ECO:0000256" key="6">
    <source>
        <dbReference type="ARBA" id="ARBA00023136"/>
    </source>
</evidence>
<gene>
    <name evidence="8" type="ordered locus">Xaut_1372</name>
</gene>
<dbReference type="HOGENOM" id="CLU_058421_3_1_5"/>
<protein>
    <submittedName>
        <fullName evidence="8">DoxX family protein</fullName>
    </submittedName>
</protein>
<dbReference type="eggNOG" id="COG2259">
    <property type="taxonomic scope" value="Bacteria"/>
</dbReference>
<evidence type="ECO:0000256" key="5">
    <source>
        <dbReference type="ARBA" id="ARBA00022989"/>
    </source>
</evidence>
<sequence length="152" mass="15935">MWCHIKPEITPMVDNRTAPYGLLILRLALGLMWVSHGLMKVFIFTVPGFAGFLGKIGLPSALALPIIAAEIIGGLLIASGVYARQVAILLIPIMLGALSYHAPNGWVFSTTGGGWEYPAFLVVASLVVALAGEGAYALKPAALIPGGRRALA</sequence>
<dbReference type="Proteomes" id="UP000002417">
    <property type="component" value="Chromosome"/>
</dbReference>
<evidence type="ECO:0000256" key="4">
    <source>
        <dbReference type="ARBA" id="ARBA00022692"/>
    </source>
</evidence>
<evidence type="ECO:0000256" key="3">
    <source>
        <dbReference type="ARBA" id="ARBA00022475"/>
    </source>
</evidence>
<dbReference type="InterPro" id="IPR051907">
    <property type="entry name" value="DoxX-like_oxidoreductase"/>
</dbReference>
<keyword evidence="3" id="KW-1003">Cell membrane</keyword>
<dbReference type="AlphaFoldDB" id="A7IF27"/>
<keyword evidence="9" id="KW-1185">Reference proteome</keyword>
<organism evidence="8 9">
    <name type="scientific">Xanthobacter autotrophicus (strain ATCC BAA-1158 / Py2)</name>
    <dbReference type="NCBI Taxonomy" id="78245"/>
    <lineage>
        <taxon>Bacteria</taxon>
        <taxon>Pseudomonadati</taxon>
        <taxon>Pseudomonadota</taxon>
        <taxon>Alphaproteobacteria</taxon>
        <taxon>Hyphomicrobiales</taxon>
        <taxon>Xanthobacteraceae</taxon>
        <taxon>Xanthobacter</taxon>
    </lineage>
</organism>